<protein>
    <submittedName>
        <fullName evidence="1">Uncharacterized protein</fullName>
    </submittedName>
</protein>
<dbReference type="AlphaFoldDB" id="A0A4Y2U9L8"/>
<dbReference type="Proteomes" id="UP000499080">
    <property type="component" value="Unassembled WGS sequence"/>
</dbReference>
<sequence>MQSERILCLRTIETDQEVPGIPIICGRMFPSGICFSLVNRKNFGREEFTRGCRRKSTSLFRKHVCLLIAKYSNKYVVTASEELDAWSIYYSLANLLL</sequence>
<gene>
    <name evidence="1" type="ORF">AVEN_95796_1</name>
</gene>
<evidence type="ECO:0000313" key="2">
    <source>
        <dbReference type="Proteomes" id="UP000499080"/>
    </source>
</evidence>
<dbReference type="EMBL" id="BGPR01034408">
    <property type="protein sequence ID" value="GBO08774.1"/>
    <property type="molecule type" value="Genomic_DNA"/>
</dbReference>
<reference evidence="1 2" key="1">
    <citation type="journal article" date="2019" name="Sci. Rep.">
        <title>Orb-weaving spider Araneus ventricosus genome elucidates the spidroin gene catalogue.</title>
        <authorList>
            <person name="Kono N."/>
            <person name="Nakamura H."/>
            <person name="Ohtoshi R."/>
            <person name="Moran D.A.P."/>
            <person name="Shinohara A."/>
            <person name="Yoshida Y."/>
            <person name="Fujiwara M."/>
            <person name="Mori M."/>
            <person name="Tomita M."/>
            <person name="Arakawa K."/>
        </authorList>
    </citation>
    <scope>NUCLEOTIDE SEQUENCE [LARGE SCALE GENOMIC DNA]</scope>
</reference>
<evidence type="ECO:0000313" key="1">
    <source>
        <dbReference type="EMBL" id="GBO08774.1"/>
    </source>
</evidence>
<keyword evidence="2" id="KW-1185">Reference proteome</keyword>
<organism evidence="1 2">
    <name type="scientific">Araneus ventricosus</name>
    <name type="common">Orbweaver spider</name>
    <name type="synonym">Epeira ventricosa</name>
    <dbReference type="NCBI Taxonomy" id="182803"/>
    <lineage>
        <taxon>Eukaryota</taxon>
        <taxon>Metazoa</taxon>
        <taxon>Ecdysozoa</taxon>
        <taxon>Arthropoda</taxon>
        <taxon>Chelicerata</taxon>
        <taxon>Arachnida</taxon>
        <taxon>Araneae</taxon>
        <taxon>Araneomorphae</taxon>
        <taxon>Entelegynae</taxon>
        <taxon>Araneoidea</taxon>
        <taxon>Araneidae</taxon>
        <taxon>Araneus</taxon>
    </lineage>
</organism>
<proteinExistence type="predicted"/>
<comment type="caution">
    <text evidence="1">The sequence shown here is derived from an EMBL/GenBank/DDBJ whole genome shotgun (WGS) entry which is preliminary data.</text>
</comment>
<name>A0A4Y2U9L8_ARAVE</name>
<accession>A0A4Y2U9L8</accession>